<dbReference type="Gene3D" id="2.40.30.10">
    <property type="entry name" value="Translation factors"/>
    <property type="match status" value="1"/>
</dbReference>
<keyword evidence="3" id="KW-0378">Hydrolase</keyword>
<organism evidence="5 6">
    <name type="scientific">Rothia mucilaginosa M508</name>
    <dbReference type="NCBI Taxonomy" id="563033"/>
    <lineage>
        <taxon>Bacteria</taxon>
        <taxon>Bacillati</taxon>
        <taxon>Actinomycetota</taxon>
        <taxon>Actinomycetes</taxon>
        <taxon>Micrococcales</taxon>
        <taxon>Micrococcaceae</taxon>
        <taxon>Rothia</taxon>
    </lineage>
</organism>
<dbReference type="GO" id="GO:0005829">
    <property type="term" value="C:cytosol"/>
    <property type="evidence" value="ECO:0007669"/>
    <property type="project" value="TreeGrafter"/>
</dbReference>
<comment type="subcellular location">
    <subcellularLocation>
        <location evidence="3">Cytoplasm</location>
    </subcellularLocation>
    <text evidence="3">Binds to ribosomes.</text>
</comment>
<dbReference type="SUPFAM" id="SSF54980">
    <property type="entry name" value="EF-G C-terminal domain-like"/>
    <property type="match status" value="2"/>
</dbReference>
<dbReference type="GO" id="GO:0019843">
    <property type="term" value="F:rRNA binding"/>
    <property type="evidence" value="ECO:0007669"/>
    <property type="project" value="UniProtKB-KW"/>
</dbReference>
<dbReference type="GO" id="GO:0043022">
    <property type="term" value="F:ribosome binding"/>
    <property type="evidence" value="ECO:0007669"/>
    <property type="project" value="UniProtKB-UniRule"/>
</dbReference>
<dbReference type="InterPro" id="IPR031157">
    <property type="entry name" value="G_TR_CS"/>
</dbReference>
<dbReference type="SMART" id="SM00838">
    <property type="entry name" value="EFG_C"/>
    <property type="match status" value="1"/>
</dbReference>
<dbReference type="GeneID" id="61436476"/>
<dbReference type="FunFam" id="3.30.70.240:FF:000002">
    <property type="entry name" value="GTP-binding protein TypA"/>
    <property type="match status" value="1"/>
</dbReference>
<dbReference type="InterPro" id="IPR006298">
    <property type="entry name" value="BipA"/>
</dbReference>
<dbReference type="GO" id="GO:0003924">
    <property type="term" value="F:GTPase activity"/>
    <property type="evidence" value="ECO:0007669"/>
    <property type="project" value="UniProtKB-UniRule"/>
</dbReference>
<dbReference type="AlphaFoldDB" id="G5EQL1"/>
<dbReference type="PROSITE" id="PS00301">
    <property type="entry name" value="G_TR_1"/>
    <property type="match status" value="1"/>
</dbReference>
<feature type="binding site" evidence="3">
    <location>
        <begin position="21"/>
        <end position="26"/>
    </location>
    <ligand>
        <name>GTP</name>
        <dbReference type="ChEBI" id="CHEBI:37565"/>
    </ligand>
</feature>
<dbReference type="FunFam" id="2.40.50.250:FF:000001">
    <property type="entry name" value="GTP-binding protein TypA"/>
    <property type="match status" value="1"/>
</dbReference>
<dbReference type="CDD" id="cd16263">
    <property type="entry name" value="BipA_III"/>
    <property type="match status" value="1"/>
</dbReference>
<dbReference type="GO" id="GO:0005525">
    <property type="term" value="F:GTP binding"/>
    <property type="evidence" value="ECO:0007669"/>
    <property type="project" value="UniProtKB-UniRule"/>
</dbReference>
<evidence type="ECO:0000256" key="1">
    <source>
        <dbReference type="ARBA" id="ARBA00022741"/>
    </source>
</evidence>
<dbReference type="InterPro" id="IPR047042">
    <property type="entry name" value="BipA_II"/>
</dbReference>
<dbReference type="CDD" id="cd03691">
    <property type="entry name" value="BipA_TypA_II"/>
    <property type="match status" value="1"/>
</dbReference>
<dbReference type="Proteomes" id="UP000004897">
    <property type="component" value="Unassembled WGS sequence"/>
</dbReference>
<keyword evidence="3" id="KW-0820">tRNA-binding</keyword>
<dbReference type="PANTHER" id="PTHR42908:SF8">
    <property type="entry name" value="TR-TYPE G DOMAIN-CONTAINING PROTEIN"/>
    <property type="match status" value="1"/>
</dbReference>
<name>G5EQL1_9MICC</name>
<sequence length="637" mass="69623">MSENTASRPDLRNVAIVAHVDHGKTTIVDAMLQQTHAFSAHADVEDRVMDSGDLEKEKGITILAKNTTVFYNGPSANGETITINVIDTPGHADFGGEVERGLSMVDGVVLLVDASEGPLPQTRFVLRKALAAKLPVILVVNKVDRPDSRIDEVVGESMDLLLGLASDLADEVPDLDLDAVLNVPVVYASGKAGAASLNQPADGQLPDNDDLEPLFKTIIEHVPAPTYDPNEVLQAHVTNLDSSPFLGRLALVRIFNGTLKKGQTVAWARHDGEIKNVRISELLATKALERVPAESAGPGEIVAVAGIEDITIGETLTDAENPKPLPLIKVDDPAISMTIGINTSPLAGRVKGAKVTARQVKDRLDRELIGNVSIKVLPTQRPDAWEVQGRGELALAILVEQMRREGFELTVGKPQVVTKTIDGKVYEPMEHMIIDVPEEYLGAVTQLMAARKGRMENMANHGTGWVRMEFAVPARGLIGFRTQFLTETRGAGISSSYSIEHEPWAGEIEYRTNGSLIADRAGVVTPYAMINLQERGTFFVEPTSEVYEGMIVGMNSRADDMEVNITKEKKLTNMRSSTADNFENLTPPKKLTLEECLEFAREDECVEVTPEAIRIRKVILDSNERVREFRRRARAND</sequence>
<dbReference type="InterPro" id="IPR035651">
    <property type="entry name" value="BipA_V"/>
</dbReference>
<evidence type="ECO:0000256" key="3">
    <source>
        <dbReference type="HAMAP-Rule" id="MF_00849"/>
    </source>
</evidence>
<comment type="similarity">
    <text evidence="3">Belongs to the TRAFAC class translation factor GTPase superfamily. Classic translation factor GTPase family. BipA subfamily.</text>
</comment>
<dbReference type="InterPro" id="IPR000640">
    <property type="entry name" value="EFG_V-like"/>
</dbReference>
<comment type="function">
    <text evidence="3">A 50S ribosomal subunit assembly protein with GTPase activity, required for 50S subunit assembly at low temperatures, may also play a role in translation. Binds GTP and analogs. Binds the 70S ribosome between the 30S and 50S subunits, in a similar position as ribosome-bound EF-G; it contacts a number of ribosomal proteins, both rRNAs and the A-site tRNA.</text>
</comment>
<dbReference type="RefSeq" id="WP_005505209.1">
    <property type="nucleotide sequence ID" value="NZ_JH370351.1"/>
</dbReference>
<dbReference type="PANTHER" id="PTHR42908">
    <property type="entry name" value="TRANSLATION ELONGATION FACTOR-RELATED"/>
    <property type="match status" value="1"/>
</dbReference>
<dbReference type="Pfam" id="PF00679">
    <property type="entry name" value="EFG_C"/>
    <property type="match status" value="1"/>
</dbReference>
<keyword evidence="3" id="KW-0694">RNA-binding</keyword>
<dbReference type="CDD" id="cd01891">
    <property type="entry name" value="TypA_BipA"/>
    <property type="match status" value="1"/>
</dbReference>
<dbReference type="InterPro" id="IPR004161">
    <property type="entry name" value="EFTu-like_2"/>
</dbReference>
<dbReference type="InterPro" id="IPR035647">
    <property type="entry name" value="EFG_III/V"/>
</dbReference>
<dbReference type="Gene3D" id="3.40.50.300">
    <property type="entry name" value="P-loop containing nucleotide triphosphate hydrolases"/>
    <property type="match status" value="1"/>
</dbReference>
<feature type="binding site" evidence="3">
    <location>
        <begin position="141"/>
        <end position="144"/>
    </location>
    <ligand>
        <name>GTP</name>
        <dbReference type="ChEBI" id="CHEBI:37565"/>
    </ligand>
</feature>
<dbReference type="CDD" id="cd03710">
    <property type="entry name" value="BipA_TypA_C"/>
    <property type="match status" value="1"/>
</dbReference>
<dbReference type="GO" id="GO:0000049">
    <property type="term" value="F:tRNA binding"/>
    <property type="evidence" value="ECO:0007669"/>
    <property type="project" value="UniProtKB-KW"/>
</dbReference>
<dbReference type="SUPFAM" id="SSF52540">
    <property type="entry name" value="P-loop containing nucleoside triphosphate hydrolases"/>
    <property type="match status" value="1"/>
</dbReference>
<dbReference type="Pfam" id="PF03144">
    <property type="entry name" value="GTP_EFTU_D2"/>
    <property type="match status" value="1"/>
</dbReference>
<dbReference type="InterPro" id="IPR047041">
    <property type="entry name" value="BipA_GTP-bd_dom"/>
</dbReference>
<dbReference type="InterPro" id="IPR000795">
    <property type="entry name" value="T_Tr_GTP-bd_dom"/>
</dbReference>
<keyword evidence="3" id="KW-0699">rRNA-binding</keyword>
<dbReference type="GO" id="GO:0000027">
    <property type="term" value="P:ribosomal large subunit assembly"/>
    <property type="evidence" value="ECO:0007669"/>
    <property type="project" value="UniProtKB-UniRule"/>
</dbReference>
<dbReference type="InterPro" id="IPR042116">
    <property type="entry name" value="TypA/BipA_C"/>
</dbReference>
<evidence type="ECO:0000313" key="6">
    <source>
        <dbReference type="Proteomes" id="UP000004897"/>
    </source>
</evidence>
<dbReference type="Pfam" id="PF21018">
    <property type="entry name" value="BipA_C"/>
    <property type="match status" value="1"/>
</dbReference>
<dbReference type="InterPro" id="IPR027417">
    <property type="entry name" value="P-loop_NTPase"/>
</dbReference>
<comment type="subunit">
    <text evidence="3">Monomer.</text>
</comment>
<keyword evidence="3" id="KW-0690">Ribosome biogenesis</keyword>
<dbReference type="InterPro" id="IPR047043">
    <property type="entry name" value="BipA_III"/>
</dbReference>
<proteinExistence type="inferred from homology"/>
<dbReference type="PATRIC" id="fig|563033.4.peg.563"/>
<feature type="domain" description="Tr-type G" evidence="4">
    <location>
        <begin position="9"/>
        <end position="226"/>
    </location>
</feature>
<keyword evidence="3" id="KW-0963">Cytoplasm</keyword>
<dbReference type="EC" id="3.6.5.-" evidence="3"/>
<dbReference type="NCBIfam" id="TIGR01394">
    <property type="entry name" value="TypA_BipA"/>
    <property type="match status" value="1"/>
</dbReference>
<dbReference type="InterPro" id="IPR005225">
    <property type="entry name" value="Small_GTP-bd"/>
</dbReference>
<dbReference type="Gene3D" id="3.30.70.870">
    <property type="entry name" value="Elongation Factor G (Translational Gtpase), domain 3"/>
    <property type="match status" value="1"/>
</dbReference>
<dbReference type="HAMAP" id="MF_00849">
    <property type="entry name" value="BipA"/>
    <property type="match status" value="1"/>
</dbReference>
<dbReference type="GO" id="GO:1990904">
    <property type="term" value="C:ribonucleoprotein complex"/>
    <property type="evidence" value="ECO:0007669"/>
    <property type="project" value="TreeGrafter"/>
</dbReference>
<protein>
    <recommendedName>
        <fullName evidence="3">Large ribosomal subunit assembly factor BipA</fullName>
        <ecNumber evidence="3">3.6.5.-</ecNumber>
    </recommendedName>
    <alternativeName>
        <fullName evidence="3">GTP-binding protein BipA</fullName>
    </alternativeName>
</protein>
<dbReference type="Gene3D" id="3.30.70.240">
    <property type="match status" value="1"/>
</dbReference>
<keyword evidence="2 3" id="KW-0342">GTP-binding</keyword>
<dbReference type="PROSITE" id="PS51722">
    <property type="entry name" value="G_TR_2"/>
    <property type="match status" value="1"/>
</dbReference>
<dbReference type="FunFam" id="3.30.70.870:FF:000003">
    <property type="entry name" value="GTP-binding protein TypA"/>
    <property type="match status" value="1"/>
</dbReference>
<evidence type="ECO:0000256" key="2">
    <source>
        <dbReference type="ARBA" id="ARBA00023134"/>
    </source>
</evidence>
<keyword evidence="1 3" id="KW-0547">Nucleotide-binding</keyword>
<comment type="catalytic activity">
    <reaction evidence="3">
        <text>GTP + H2O = GDP + phosphate + H(+)</text>
        <dbReference type="Rhea" id="RHEA:19669"/>
        <dbReference type="ChEBI" id="CHEBI:15377"/>
        <dbReference type="ChEBI" id="CHEBI:15378"/>
        <dbReference type="ChEBI" id="CHEBI:37565"/>
        <dbReference type="ChEBI" id="CHEBI:43474"/>
        <dbReference type="ChEBI" id="CHEBI:58189"/>
    </reaction>
</comment>
<dbReference type="InterPro" id="IPR009000">
    <property type="entry name" value="Transl_B-barrel_sf"/>
</dbReference>
<dbReference type="EMBL" id="ACSB01000006">
    <property type="protein sequence ID" value="EHB88259.1"/>
    <property type="molecule type" value="Genomic_DNA"/>
</dbReference>
<dbReference type="HOGENOM" id="CLU_017016_4_0_11"/>
<gene>
    <name evidence="3" type="primary">bipA</name>
    <name evidence="5" type="ORF">HMPREF0737_00571</name>
</gene>
<dbReference type="SUPFAM" id="SSF50447">
    <property type="entry name" value="Translation proteins"/>
    <property type="match status" value="1"/>
</dbReference>
<dbReference type="Pfam" id="PF00009">
    <property type="entry name" value="GTP_EFTU"/>
    <property type="match status" value="1"/>
</dbReference>
<evidence type="ECO:0000259" key="4">
    <source>
        <dbReference type="PROSITE" id="PS51722"/>
    </source>
</evidence>
<dbReference type="Gene3D" id="2.40.50.250">
    <property type="entry name" value="bipa protein"/>
    <property type="match status" value="1"/>
</dbReference>
<evidence type="ECO:0000313" key="5">
    <source>
        <dbReference type="EMBL" id="EHB88259.1"/>
    </source>
</evidence>
<reference evidence="5 6" key="1">
    <citation type="submission" date="2011-08" db="EMBL/GenBank/DDBJ databases">
        <title>The Genome Sequence of Rothia mucilaginosa M508.</title>
        <authorList>
            <consortium name="The Broad Institute Genome Sequencing Platform"/>
            <consortium name="The Broad Institute Genome Sequencing Center for Infectious Disease"/>
            <person name="Earl A."/>
            <person name="Ward D."/>
            <person name="Feldgarden M."/>
            <person name="Gevers D."/>
            <person name="Sibley C.D."/>
            <person name="Field T.R."/>
            <person name="Grinwis M."/>
            <person name="Eshaghurshan C.S."/>
            <person name="Surette M.G."/>
            <person name="Young S.K."/>
            <person name="Zeng Q."/>
            <person name="Gargeya S."/>
            <person name="Fitzgerald M."/>
            <person name="Haas B."/>
            <person name="Abouelleil A."/>
            <person name="Alvarado L."/>
            <person name="Arachchi H.M."/>
            <person name="Berlin A."/>
            <person name="Brown A."/>
            <person name="Chapman S.B."/>
            <person name="Chen Z."/>
            <person name="Dunbar C."/>
            <person name="Freedman E."/>
            <person name="Gearin G."/>
            <person name="Gellesch M."/>
            <person name="Goldberg J."/>
            <person name="Griggs A."/>
            <person name="Gujja S."/>
            <person name="Heiman D."/>
            <person name="Howarth C."/>
            <person name="Larson L."/>
            <person name="Lui A."/>
            <person name="MacDonald P.J.P."/>
            <person name="Montmayeur A."/>
            <person name="Murphy C."/>
            <person name="Neiman D."/>
            <person name="Pearson M."/>
            <person name="Priest M."/>
            <person name="Roberts A."/>
            <person name="Saif S."/>
            <person name="Shea T."/>
            <person name="Shenoy N."/>
            <person name="Sisk P."/>
            <person name="Stolte C."/>
            <person name="Sykes S."/>
            <person name="Wortman J."/>
            <person name="Nusbaum C."/>
            <person name="Birren B."/>
        </authorList>
    </citation>
    <scope>NUCLEOTIDE SEQUENCE [LARGE SCALE GENOMIC DNA]</scope>
    <source>
        <strain evidence="5 6">M508</strain>
    </source>
</reference>
<comment type="caution">
    <text evidence="5">The sequence shown here is derived from an EMBL/GenBank/DDBJ whole genome shotgun (WGS) entry which is preliminary data.</text>
</comment>
<dbReference type="PRINTS" id="PR00315">
    <property type="entry name" value="ELONGATNFCT"/>
</dbReference>
<accession>G5EQL1</accession>
<dbReference type="NCBIfam" id="TIGR00231">
    <property type="entry name" value="small_GTP"/>
    <property type="match status" value="1"/>
</dbReference>
<dbReference type="InterPro" id="IPR048876">
    <property type="entry name" value="BipA_C"/>
</dbReference>